<dbReference type="Proteomes" id="UP001415857">
    <property type="component" value="Unassembled WGS sequence"/>
</dbReference>
<protein>
    <recommendedName>
        <fullName evidence="6">Gamma-interferon-inducible lysosomal thiol reductase</fullName>
    </recommendedName>
</protein>
<comment type="similarity">
    <text evidence="1">Belongs to the GILT family.</text>
</comment>
<sequence>MASRQLFFLVPLIILLSLFISSSHSSSAEDPVVSSASASQKVDLSLYYETLCPYCANFVVNHLVKLFQTQIISIVNLRLVPWGNANLYSNGSIVCQHGKDECLLNTVDACAIDVWPDVNTHFRLIYCIERLADDGKLNEWKSCFQKSGLPLKPVEDCYNGGRGIQLDRQYGEETARLNPPHEYVPWVVVNNKPLLDDYERYLSYVCKAYKGSALPNACKSLQFNINSSEKADQIQQVCHPVGAKNLTSPPEA</sequence>
<gene>
    <name evidence="4" type="ORF">L1049_008341</name>
</gene>
<keyword evidence="2" id="KW-0325">Glycoprotein</keyword>
<keyword evidence="3" id="KW-0732">Signal</keyword>
<dbReference type="PANTHER" id="PTHR13234:SF48">
    <property type="entry name" value="GAMMA INTERFERON RESPONSIVE LYSOSOMAL THIOL (GILT) REDUCTASE FAMILY PROTEIN"/>
    <property type="match status" value="1"/>
</dbReference>
<dbReference type="AlphaFoldDB" id="A0AAP0S3I3"/>
<evidence type="ECO:0000256" key="2">
    <source>
        <dbReference type="ARBA" id="ARBA00023180"/>
    </source>
</evidence>
<name>A0AAP0S3I3_LIQFO</name>
<evidence type="ECO:0008006" key="6">
    <source>
        <dbReference type="Google" id="ProtNLM"/>
    </source>
</evidence>
<dbReference type="InterPro" id="IPR036249">
    <property type="entry name" value="Thioredoxin-like_sf"/>
</dbReference>
<accession>A0AAP0S3I3</accession>
<dbReference type="GO" id="GO:0016671">
    <property type="term" value="F:oxidoreductase activity, acting on a sulfur group of donors, disulfide as acceptor"/>
    <property type="evidence" value="ECO:0007669"/>
    <property type="project" value="InterPro"/>
</dbReference>
<feature type="signal peptide" evidence="3">
    <location>
        <begin position="1"/>
        <end position="28"/>
    </location>
</feature>
<dbReference type="InterPro" id="IPR004911">
    <property type="entry name" value="Interferon-induced_GILT"/>
</dbReference>
<evidence type="ECO:0000313" key="4">
    <source>
        <dbReference type="EMBL" id="KAK9290175.1"/>
    </source>
</evidence>
<evidence type="ECO:0000313" key="5">
    <source>
        <dbReference type="Proteomes" id="UP001415857"/>
    </source>
</evidence>
<proteinExistence type="inferred from homology"/>
<dbReference type="EMBL" id="JBBPBK010000002">
    <property type="protein sequence ID" value="KAK9290175.1"/>
    <property type="molecule type" value="Genomic_DNA"/>
</dbReference>
<evidence type="ECO:0000256" key="3">
    <source>
        <dbReference type="SAM" id="SignalP"/>
    </source>
</evidence>
<comment type="caution">
    <text evidence="4">The sequence shown here is derived from an EMBL/GenBank/DDBJ whole genome shotgun (WGS) entry which is preliminary data.</text>
</comment>
<organism evidence="4 5">
    <name type="scientific">Liquidambar formosana</name>
    <name type="common">Formosan gum</name>
    <dbReference type="NCBI Taxonomy" id="63359"/>
    <lineage>
        <taxon>Eukaryota</taxon>
        <taxon>Viridiplantae</taxon>
        <taxon>Streptophyta</taxon>
        <taxon>Embryophyta</taxon>
        <taxon>Tracheophyta</taxon>
        <taxon>Spermatophyta</taxon>
        <taxon>Magnoliopsida</taxon>
        <taxon>eudicotyledons</taxon>
        <taxon>Gunneridae</taxon>
        <taxon>Pentapetalae</taxon>
        <taxon>Saxifragales</taxon>
        <taxon>Altingiaceae</taxon>
        <taxon>Liquidambar</taxon>
    </lineage>
</organism>
<feature type="chain" id="PRO_5042820744" description="Gamma-interferon-inducible lysosomal thiol reductase" evidence="3">
    <location>
        <begin position="29"/>
        <end position="252"/>
    </location>
</feature>
<reference evidence="4 5" key="1">
    <citation type="journal article" date="2024" name="Plant J.">
        <title>Genome sequences and population genomics reveal climatic adaptation and genomic divergence between two closely related sweetgum species.</title>
        <authorList>
            <person name="Xu W.Q."/>
            <person name="Ren C.Q."/>
            <person name="Zhang X.Y."/>
            <person name="Comes H.P."/>
            <person name="Liu X.H."/>
            <person name="Li Y.G."/>
            <person name="Kettle C.J."/>
            <person name="Jalonen R."/>
            <person name="Gaisberger H."/>
            <person name="Ma Y.Z."/>
            <person name="Qiu Y.X."/>
        </authorList>
    </citation>
    <scope>NUCLEOTIDE SEQUENCE [LARGE SCALE GENOMIC DNA]</scope>
    <source>
        <strain evidence="4">Hangzhou</strain>
    </source>
</reference>
<dbReference type="SUPFAM" id="SSF52833">
    <property type="entry name" value="Thioredoxin-like"/>
    <property type="match status" value="1"/>
</dbReference>
<dbReference type="Pfam" id="PF03227">
    <property type="entry name" value="GILT"/>
    <property type="match status" value="1"/>
</dbReference>
<dbReference type="PANTHER" id="PTHR13234">
    <property type="entry name" value="GAMMA-INTERFERON INDUCIBLE LYSOSOMAL THIOL REDUCTASE GILT"/>
    <property type="match status" value="1"/>
</dbReference>
<keyword evidence="5" id="KW-1185">Reference proteome</keyword>
<evidence type="ECO:0000256" key="1">
    <source>
        <dbReference type="ARBA" id="ARBA00005679"/>
    </source>
</evidence>